<dbReference type="Proteomes" id="UP000027195">
    <property type="component" value="Unassembled WGS sequence"/>
</dbReference>
<organism evidence="4 5">
    <name type="scientific">Botryobasidium botryosum (strain FD-172 SS1)</name>
    <dbReference type="NCBI Taxonomy" id="930990"/>
    <lineage>
        <taxon>Eukaryota</taxon>
        <taxon>Fungi</taxon>
        <taxon>Dikarya</taxon>
        <taxon>Basidiomycota</taxon>
        <taxon>Agaricomycotina</taxon>
        <taxon>Agaricomycetes</taxon>
        <taxon>Cantharellales</taxon>
        <taxon>Botryobasidiaceae</taxon>
        <taxon>Botryobasidium</taxon>
    </lineage>
</organism>
<dbReference type="Gene3D" id="3.40.50.300">
    <property type="entry name" value="P-loop containing nucleotide triphosphate hydrolases"/>
    <property type="match status" value="1"/>
</dbReference>
<dbReference type="Pfam" id="PF12862">
    <property type="entry name" value="ANAPC5"/>
    <property type="match status" value="2"/>
</dbReference>
<dbReference type="PROSITE" id="PS50309">
    <property type="entry name" value="DC"/>
    <property type="match status" value="1"/>
</dbReference>
<evidence type="ECO:0000256" key="1">
    <source>
        <dbReference type="ARBA" id="ARBA00022737"/>
    </source>
</evidence>
<dbReference type="AlphaFoldDB" id="A0A067M5D1"/>
<dbReference type="InterPro" id="IPR003533">
    <property type="entry name" value="Doublecortin_dom"/>
</dbReference>
<dbReference type="Pfam" id="PF13374">
    <property type="entry name" value="TPR_10"/>
    <property type="match status" value="3"/>
</dbReference>
<dbReference type="Pfam" id="PF24883">
    <property type="entry name" value="NPHP3_N"/>
    <property type="match status" value="1"/>
</dbReference>
<dbReference type="Pfam" id="PF00168">
    <property type="entry name" value="C2"/>
    <property type="match status" value="1"/>
</dbReference>
<dbReference type="InterPro" id="IPR000008">
    <property type="entry name" value="C2_dom"/>
</dbReference>
<name>A0A067M5D1_BOTB1</name>
<proteinExistence type="predicted"/>
<evidence type="ECO:0000259" key="3">
    <source>
        <dbReference type="PROSITE" id="PS50309"/>
    </source>
</evidence>
<accession>A0A067M5D1</accession>
<dbReference type="InParanoid" id="A0A067M5D1"/>
<dbReference type="PANTHER" id="PTHR10039:SF5">
    <property type="entry name" value="NACHT DOMAIN-CONTAINING PROTEIN"/>
    <property type="match status" value="1"/>
</dbReference>
<dbReference type="InterPro" id="IPR035892">
    <property type="entry name" value="C2_domain_sf"/>
</dbReference>
<feature type="compositionally biased region" description="Basic and acidic residues" evidence="2">
    <location>
        <begin position="1"/>
        <end position="16"/>
    </location>
</feature>
<dbReference type="Gene3D" id="1.25.40.10">
    <property type="entry name" value="Tetratricopeptide repeat domain"/>
    <property type="match status" value="2"/>
</dbReference>
<keyword evidence="1" id="KW-0677">Repeat</keyword>
<dbReference type="InterPro" id="IPR027417">
    <property type="entry name" value="P-loop_NTPase"/>
</dbReference>
<feature type="compositionally biased region" description="Polar residues" evidence="2">
    <location>
        <begin position="31"/>
        <end position="41"/>
    </location>
</feature>
<dbReference type="PANTHER" id="PTHR10039">
    <property type="entry name" value="AMELOGENIN"/>
    <property type="match status" value="1"/>
</dbReference>
<dbReference type="GO" id="GO:0035556">
    <property type="term" value="P:intracellular signal transduction"/>
    <property type="evidence" value="ECO:0007669"/>
    <property type="project" value="InterPro"/>
</dbReference>
<evidence type="ECO:0000313" key="4">
    <source>
        <dbReference type="EMBL" id="KDQ10764.1"/>
    </source>
</evidence>
<dbReference type="SUPFAM" id="SSF52540">
    <property type="entry name" value="P-loop containing nucleoside triphosphate hydrolases"/>
    <property type="match status" value="1"/>
</dbReference>
<dbReference type="InterPro" id="IPR019734">
    <property type="entry name" value="TPR_rpt"/>
</dbReference>
<dbReference type="STRING" id="930990.A0A067M5D1"/>
<dbReference type="HOGENOM" id="CLU_260430_0_0_1"/>
<dbReference type="Gene3D" id="2.60.40.150">
    <property type="entry name" value="C2 domain"/>
    <property type="match status" value="1"/>
</dbReference>
<feature type="domain" description="Doublecortin" evidence="3">
    <location>
        <begin position="547"/>
        <end position="628"/>
    </location>
</feature>
<feature type="region of interest" description="Disordered" evidence="2">
    <location>
        <begin position="1"/>
        <end position="45"/>
    </location>
</feature>
<dbReference type="SMART" id="SM00028">
    <property type="entry name" value="TPR"/>
    <property type="match status" value="3"/>
</dbReference>
<dbReference type="SUPFAM" id="SSF49562">
    <property type="entry name" value="C2 domain (Calcium/lipid-binding domain, CaLB)"/>
    <property type="match status" value="1"/>
</dbReference>
<reference evidence="5" key="1">
    <citation type="journal article" date="2014" name="Proc. Natl. Acad. Sci. U.S.A.">
        <title>Extensive sampling of basidiomycete genomes demonstrates inadequacy of the white-rot/brown-rot paradigm for wood decay fungi.</title>
        <authorList>
            <person name="Riley R."/>
            <person name="Salamov A.A."/>
            <person name="Brown D.W."/>
            <person name="Nagy L.G."/>
            <person name="Floudas D."/>
            <person name="Held B.W."/>
            <person name="Levasseur A."/>
            <person name="Lombard V."/>
            <person name="Morin E."/>
            <person name="Otillar R."/>
            <person name="Lindquist E.A."/>
            <person name="Sun H."/>
            <person name="LaButti K.M."/>
            <person name="Schmutz J."/>
            <person name="Jabbour D."/>
            <person name="Luo H."/>
            <person name="Baker S.E."/>
            <person name="Pisabarro A.G."/>
            <person name="Walton J.D."/>
            <person name="Blanchette R.A."/>
            <person name="Henrissat B."/>
            <person name="Martin F."/>
            <person name="Cullen D."/>
            <person name="Hibbett D.S."/>
            <person name="Grigoriev I.V."/>
        </authorList>
    </citation>
    <scope>NUCLEOTIDE SEQUENCE [LARGE SCALE GENOMIC DNA]</scope>
    <source>
        <strain evidence="5">FD-172 SS1</strain>
    </source>
</reference>
<protein>
    <recommendedName>
        <fullName evidence="3">Doublecortin domain-containing protein</fullName>
    </recommendedName>
</protein>
<dbReference type="OrthoDB" id="3267051at2759"/>
<dbReference type="InterPro" id="IPR011990">
    <property type="entry name" value="TPR-like_helical_dom_sf"/>
</dbReference>
<sequence length="1165" mass="128519">MKEGEAWRHLAKDAVKRQPSFPRAPELSYPAMTQSSQTANHDATRPELADQVRITILGASNLPRVSLLHETSQAFVTLRAQDQTWSTEVAERSKNPRWEKELDLIGAAQVRFEELREKQRQARDEDSGYVTFNLQMDSSSNPQPSISIRVHKGLTAPKPALETAQANISSARDNIQEMRAGPTLPTDPTGASGAGSSAQDAVKAIASAKEVKAFYETTLASVEGFVKIVDAFADIHPYAKAAWTALSAGYKIAMAQKDRDDALAELLESMSTALNLVCRFDKTARHSDDKDVILQVAKKTNECALFIHEYTRTKSFALRAAKGILSNSGDEIARFKRDFDTLRKNLDTGATLSITEGISDVNDALYGVEESVKLIGQNVDRVAQTAIIDKLPYAEGATWDPEQVCLPDTREALLEDIWQWIKRSDASGGAKIFCLTGVAGSGKSAIAHTVARRCHEEGLLASSFFFSRDVAERNNPKKLLSTMARDLARDPRIREQISLVLESDQSLATAPLSRQFGPLIREPCVRYASSTPLVAVIDGLDEGYSVDLLKLLRDGIPKLPQSFRLFITSRDMDSIELYLSKSAHVHLQTIDLGTGTNLRDIRTYTQRGCRSIAGMHNLEESWPGEELLDKLFDMAGGLFQWASVVLQALEFSYDPAAELVTLLAGLRTGLSAEAKMDEIYSKVLRACDWDNLGFKRDYDLIMGAILAAKSPLSVSALHALHPGISNISKLLFRLGALLTGWRYPNQPVRILHLSLRDFLTARTPSSAPFYICEKDHSQRLGLLTLAFLNENLEHDTPGVGYLDLDSLGIPAVSKNQISEELWYACEFWTAHVLETEAPAPPELVELLQYFLSARLISWVEVCTSVDIFRGFQRVRTWIQSAFHGDISLMDNELNSRLGIALANISERLSYMDRREEALLAIQEAVVLYRQLVRGHPDGFSSDLASSLLDLSNRLSELGQREDALLAIREAVAMHQQLAKDHPAGSSSDLARSLGTLSNHLSALGQREDALAAIREAMALHRQLANDCPATFNPNLASSLNNLSNQLSALGQRDDALAAIREAVALYRQLANDRPAAFNHYLAGSLHNLSRRLSALDHREEALAAAKEAVALYRPLANDITAVFKSRLANSLWQLSIALWDLGREEEAVAAKKESDMLKSSQVSNA</sequence>
<dbReference type="EMBL" id="KL198064">
    <property type="protein sequence ID" value="KDQ10764.1"/>
    <property type="molecule type" value="Genomic_DNA"/>
</dbReference>
<keyword evidence="5" id="KW-1185">Reference proteome</keyword>
<gene>
    <name evidence="4" type="ORF">BOTBODRAFT_473217</name>
</gene>
<evidence type="ECO:0000256" key="2">
    <source>
        <dbReference type="SAM" id="MobiDB-lite"/>
    </source>
</evidence>
<evidence type="ECO:0000313" key="5">
    <source>
        <dbReference type="Proteomes" id="UP000027195"/>
    </source>
</evidence>
<dbReference type="InterPro" id="IPR056884">
    <property type="entry name" value="NPHP3-like_N"/>
</dbReference>
<dbReference type="SUPFAM" id="SSF48452">
    <property type="entry name" value="TPR-like"/>
    <property type="match status" value="2"/>
</dbReference>
<dbReference type="InterPro" id="IPR026000">
    <property type="entry name" value="Apc5_dom"/>
</dbReference>